<dbReference type="PROSITE" id="PS51515">
    <property type="entry name" value="BIN3_SAM"/>
    <property type="match status" value="1"/>
</dbReference>
<comment type="similarity">
    <text evidence="1 6">Belongs to the methyltransferase superfamily.</text>
</comment>
<dbReference type="Gene3D" id="3.40.50.150">
    <property type="entry name" value="Vaccinia Virus protein VP39"/>
    <property type="match status" value="1"/>
</dbReference>
<dbReference type="GO" id="GO:0008171">
    <property type="term" value="F:O-methyltransferase activity"/>
    <property type="evidence" value="ECO:0007669"/>
    <property type="project" value="UniProtKB-UniRule"/>
</dbReference>
<dbReference type="OrthoDB" id="10017101at2759"/>
<dbReference type="SUPFAM" id="SSF53335">
    <property type="entry name" value="S-adenosyl-L-methionine-dependent methyltransferases"/>
    <property type="match status" value="1"/>
</dbReference>
<keyword evidence="4 5" id="KW-0949">S-adenosyl-L-methionine</keyword>
<dbReference type="InterPro" id="IPR029063">
    <property type="entry name" value="SAM-dependent_MTases_sf"/>
</dbReference>
<dbReference type="InterPro" id="IPR039772">
    <property type="entry name" value="Bin3-like"/>
</dbReference>
<accession>A0A9P1N0D9</accession>
<dbReference type="GO" id="GO:0032259">
    <property type="term" value="P:methylation"/>
    <property type="evidence" value="ECO:0007669"/>
    <property type="project" value="UniProtKB-KW"/>
</dbReference>
<evidence type="ECO:0000256" key="6">
    <source>
        <dbReference type="RuleBase" id="RU367087"/>
    </source>
</evidence>
<evidence type="ECO:0000313" key="10">
    <source>
        <dbReference type="Proteomes" id="UP001152747"/>
    </source>
</evidence>
<evidence type="ECO:0000256" key="2">
    <source>
        <dbReference type="ARBA" id="ARBA00022603"/>
    </source>
</evidence>
<dbReference type="EC" id="2.1.1.-" evidence="6"/>
<dbReference type="Pfam" id="PF13649">
    <property type="entry name" value="Methyltransf_25"/>
    <property type="match status" value="1"/>
</dbReference>
<dbReference type="GO" id="GO:0008173">
    <property type="term" value="F:RNA methyltransferase activity"/>
    <property type="evidence" value="ECO:0007669"/>
    <property type="project" value="UniProtKB-UniRule"/>
</dbReference>
<feature type="compositionally biased region" description="Basic and acidic residues" evidence="7">
    <location>
        <begin position="9"/>
        <end position="39"/>
    </location>
</feature>
<evidence type="ECO:0000256" key="1">
    <source>
        <dbReference type="ARBA" id="ARBA00008361"/>
    </source>
</evidence>
<dbReference type="AlphaFoldDB" id="A0A9P1N0D9"/>
<dbReference type="Pfam" id="PF06859">
    <property type="entry name" value="Bin3"/>
    <property type="match status" value="1"/>
</dbReference>
<dbReference type="Proteomes" id="UP001152747">
    <property type="component" value="Unassembled WGS sequence"/>
</dbReference>
<dbReference type="InterPro" id="IPR041698">
    <property type="entry name" value="Methyltransf_25"/>
</dbReference>
<dbReference type="InterPro" id="IPR024160">
    <property type="entry name" value="BIN3_SAM-bd_dom"/>
</dbReference>
<dbReference type="GO" id="GO:0017069">
    <property type="term" value="F:snRNA binding"/>
    <property type="evidence" value="ECO:0007669"/>
    <property type="project" value="TreeGrafter"/>
</dbReference>
<organism evidence="9 10">
    <name type="scientific">Caenorhabditis angaria</name>
    <dbReference type="NCBI Taxonomy" id="860376"/>
    <lineage>
        <taxon>Eukaryota</taxon>
        <taxon>Metazoa</taxon>
        <taxon>Ecdysozoa</taxon>
        <taxon>Nematoda</taxon>
        <taxon>Chromadorea</taxon>
        <taxon>Rhabditida</taxon>
        <taxon>Rhabditina</taxon>
        <taxon>Rhabditomorpha</taxon>
        <taxon>Rhabditoidea</taxon>
        <taxon>Rhabditidae</taxon>
        <taxon>Peloderinae</taxon>
        <taxon>Caenorhabditis</taxon>
    </lineage>
</organism>
<gene>
    <name evidence="9" type="ORF">CAMP_LOCUS5957</name>
</gene>
<evidence type="ECO:0000259" key="8">
    <source>
        <dbReference type="PROSITE" id="PS51515"/>
    </source>
</evidence>
<reference evidence="9" key="1">
    <citation type="submission" date="2022-11" db="EMBL/GenBank/DDBJ databases">
        <authorList>
            <person name="Kikuchi T."/>
        </authorList>
    </citation>
    <scope>NUCLEOTIDE SEQUENCE</scope>
    <source>
        <strain evidence="9">PS1010</strain>
    </source>
</reference>
<evidence type="ECO:0000256" key="7">
    <source>
        <dbReference type="SAM" id="MobiDB-lite"/>
    </source>
</evidence>
<keyword evidence="10" id="KW-1185">Reference proteome</keyword>
<proteinExistence type="inferred from homology"/>
<evidence type="ECO:0000313" key="9">
    <source>
        <dbReference type="EMBL" id="CAI5443320.1"/>
    </source>
</evidence>
<dbReference type="PANTHER" id="PTHR12315">
    <property type="entry name" value="BICOID-INTERACTING PROTEIN RELATED"/>
    <property type="match status" value="1"/>
</dbReference>
<keyword evidence="2 6" id="KW-0489">Methyltransferase</keyword>
<feature type="domain" description="Bin3-type SAM" evidence="8">
    <location>
        <begin position="70"/>
        <end position="303"/>
    </location>
</feature>
<name>A0A9P1N0D9_9PELO</name>
<evidence type="ECO:0000256" key="3">
    <source>
        <dbReference type="ARBA" id="ARBA00022679"/>
    </source>
</evidence>
<comment type="caution">
    <text evidence="9">The sequence shown here is derived from an EMBL/GenBank/DDBJ whole genome shotgun (WGS) entry which is preliminary data.</text>
</comment>
<protein>
    <recommendedName>
        <fullName evidence="6">RNA methyltransferase</fullName>
        <ecNumber evidence="6">2.1.1.-</ecNumber>
    </recommendedName>
</protein>
<feature type="region of interest" description="Disordered" evidence="7">
    <location>
        <begin position="1"/>
        <end position="39"/>
    </location>
</feature>
<dbReference type="GO" id="GO:0040031">
    <property type="term" value="P:snRNA modification"/>
    <property type="evidence" value="ECO:0007669"/>
    <property type="project" value="TreeGrafter"/>
</dbReference>
<sequence length="307" mass="35794">MVLSSSAEYQKKEHGSPKRGDKKNGKNAKSEPTDEAGEFRKSKKEYFNKKYRFGNFDRYYGIRLKPGESDQRLTVMKKEWFEKKSILDIGCNVGFLTLSIAKDFGPRRILGIDLDEHLIGVARKNIRHYCDHEIPMLGKYPASFASQFGAITPAPKPAEPRPFSTKFPDNIWFRKENYVLESDELVEIVEPEFDVIMALSITKWIHLNWGDAGMRRFLRRCYRHLMPGGRLIIEPQPFETYRKRAKMNEELKSNYAKIEFKPDDFEMYLLEEVGFESVEHLGAPSARSKGFERYIDVYVKPLKPKTE</sequence>
<dbReference type="EMBL" id="CANHGI010000002">
    <property type="protein sequence ID" value="CAI5443320.1"/>
    <property type="molecule type" value="Genomic_DNA"/>
</dbReference>
<dbReference type="InterPro" id="IPR010675">
    <property type="entry name" value="Bin3_C"/>
</dbReference>
<evidence type="ECO:0000256" key="5">
    <source>
        <dbReference type="PROSITE-ProRule" id="PRU00848"/>
    </source>
</evidence>
<evidence type="ECO:0000256" key="4">
    <source>
        <dbReference type="ARBA" id="ARBA00022691"/>
    </source>
</evidence>
<keyword evidence="3 6" id="KW-0808">Transferase</keyword>
<dbReference type="CDD" id="cd02440">
    <property type="entry name" value="AdoMet_MTases"/>
    <property type="match status" value="1"/>
</dbReference>
<dbReference type="PANTHER" id="PTHR12315:SF0">
    <property type="entry name" value="7SK SNRNA METHYLPHOSPHATE CAPPING ENZYME"/>
    <property type="match status" value="1"/>
</dbReference>